<keyword evidence="2" id="KW-1185">Reference proteome</keyword>
<evidence type="ECO:0000313" key="2">
    <source>
        <dbReference type="Proteomes" id="UP000433050"/>
    </source>
</evidence>
<proteinExistence type="predicted"/>
<protein>
    <submittedName>
        <fullName evidence="1">Uncharacterized protein</fullName>
    </submittedName>
</protein>
<evidence type="ECO:0000313" key="1">
    <source>
        <dbReference type="EMBL" id="CAA0128956.1"/>
    </source>
</evidence>
<gene>
    <name evidence="1" type="ORF">STARVERO_04385</name>
</gene>
<dbReference type="EMBL" id="CACSAS010000017">
    <property type="protein sequence ID" value="CAA0128956.1"/>
    <property type="molecule type" value="Genomic_DNA"/>
</dbReference>
<sequence length="152" mass="17356">MSRRDPHTLDLFDWTPPTVVKRFDERRVRAATWRDQVARAVAETLGASELSRDEIADRMNDFLGEDEGVSRAMLDNYASQAKETHTISYMRVIALCAVTGDARLLQLAADPIERIVIEARFEGAIQEAMAAEQIEQLERIKKLGRRQWRGRA</sequence>
<accession>A0A5S9R5R3</accession>
<organism evidence="1 2">
    <name type="scientific">Starkeya nomas</name>
    <dbReference type="NCBI Taxonomy" id="2666134"/>
    <lineage>
        <taxon>Bacteria</taxon>
        <taxon>Pseudomonadati</taxon>
        <taxon>Pseudomonadota</taxon>
        <taxon>Alphaproteobacteria</taxon>
        <taxon>Hyphomicrobiales</taxon>
        <taxon>Xanthobacteraceae</taxon>
        <taxon>Starkeya</taxon>
    </lineage>
</organism>
<dbReference type="RefSeq" id="WP_159602101.1">
    <property type="nucleotide sequence ID" value="NZ_CACSAS010000017.1"/>
</dbReference>
<dbReference type="Proteomes" id="UP000433050">
    <property type="component" value="Unassembled WGS sequence"/>
</dbReference>
<reference evidence="1 2" key="1">
    <citation type="submission" date="2019-12" db="EMBL/GenBank/DDBJ databases">
        <authorList>
            <person name="Reyes-Prieto M."/>
        </authorList>
    </citation>
    <scope>NUCLEOTIDE SEQUENCE [LARGE SCALE GENOMIC DNA]</scope>
    <source>
        <strain evidence="1">HF14-78462</strain>
    </source>
</reference>
<name>A0A5S9R5R3_9HYPH</name>
<dbReference type="AlphaFoldDB" id="A0A5S9R5R3"/>